<dbReference type="EMBL" id="CP033927">
    <property type="protein sequence ID" value="AZB02432.1"/>
    <property type="molecule type" value="Genomic_DNA"/>
</dbReference>
<dbReference type="RefSeq" id="WP_076357529.1">
    <property type="nucleotide sequence ID" value="NZ_CP033927.1"/>
</dbReference>
<keyword evidence="5" id="KW-1185">Reference proteome</keyword>
<dbReference type="Proteomes" id="UP000279541">
    <property type="component" value="Plasmid unnamed"/>
</dbReference>
<geneLocation type="plasmid" evidence="2 5">
    <name>unnamed</name>
</geneLocation>
<keyword evidence="2" id="KW-0614">Plasmid</keyword>
<feature type="signal peptide" evidence="1">
    <location>
        <begin position="1"/>
        <end position="19"/>
    </location>
</feature>
<dbReference type="Proteomes" id="UP000186106">
    <property type="component" value="Unassembled WGS sequence"/>
</dbReference>
<protein>
    <submittedName>
        <fullName evidence="3">Uncharacterized protein</fullName>
    </submittedName>
</protein>
<reference evidence="2 5" key="2">
    <citation type="submission" date="2018-11" db="EMBL/GenBank/DDBJ databases">
        <title>Proposal to divide the Flavobacteriaceae and reorganize its genera based on Amino Acid Identity values calculated from whole genome sequences.</title>
        <authorList>
            <person name="Nicholson A.C."/>
            <person name="Gulvik C.A."/>
            <person name="Whitney A.M."/>
            <person name="Humrighouse B.W."/>
            <person name="Bell M."/>
            <person name="Holmes B."/>
            <person name="Steigerwalt A.G."/>
            <person name="Villarma A."/>
            <person name="Sheth M."/>
            <person name="Batra D."/>
            <person name="Pryor J."/>
            <person name="Bernardet J.-F."/>
            <person name="Hugo C."/>
            <person name="Kampfer P."/>
            <person name="Newman J."/>
            <person name="McQuiston J.R."/>
        </authorList>
    </citation>
    <scope>NUCLEOTIDE SEQUENCE [LARGE SCALE GENOMIC DNA]</scope>
    <source>
        <strain evidence="2 5">DSM 16927</strain>
        <plasmid evidence="2 5">unnamed</plasmid>
    </source>
</reference>
<accession>A0A1N7KGD7</accession>
<reference evidence="3 4" key="1">
    <citation type="submission" date="2017-01" db="EMBL/GenBank/DDBJ databases">
        <authorList>
            <person name="Mah S.A."/>
            <person name="Swanson W.J."/>
            <person name="Moy G.W."/>
            <person name="Vacquier V.D."/>
        </authorList>
    </citation>
    <scope>NUCLEOTIDE SEQUENCE [LARGE SCALE GENOMIC DNA]</scope>
    <source>
        <strain evidence="3 4">DSM 16927</strain>
    </source>
</reference>
<sequence>MKKSILILMFGLFANLVNAQYVELAKTVLGSLSDQNQEMVAYLRQIDSKMQSMENREKQSEMRKKASPNPLLINTKVAELEKKKSDVINIAKVLVSGIKAIKQKKKISNADQAINAILDISSFTVQSYLVTKKLMTYSAEAIETQDKLKVLADTSALVEQNKKQLLFINEQLKDVK</sequence>
<gene>
    <name evidence="2" type="ORF">EG359_22500</name>
    <name evidence="3" type="ORF">SAMN05421768_11211</name>
</gene>
<organism evidence="3 4">
    <name type="scientific">Chryseobacterium joostei</name>
    <dbReference type="NCBI Taxonomy" id="112234"/>
    <lineage>
        <taxon>Bacteria</taxon>
        <taxon>Pseudomonadati</taxon>
        <taxon>Bacteroidota</taxon>
        <taxon>Flavobacteriia</taxon>
        <taxon>Flavobacteriales</taxon>
        <taxon>Weeksellaceae</taxon>
        <taxon>Chryseobacterium group</taxon>
        <taxon>Chryseobacterium</taxon>
    </lineage>
</organism>
<evidence type="ECO:0000313" key="5">
    <source>
        <dbReference type="Proteomes" id="UP000279541"/>
    </source>
</evidence>
<dbReference type="KEGG" id="cjt:EG359_22500"/>
<evidence type="ECO:0000313" key="4">
    <source>
        <dbReference type="Proteomes" id="UP000186106"/>
    </source>
</evidence>
<dbReference type="EMBL" id="FTNZ01000012">
    <property type="protein sequence ID" value="SIS60534.1"/>
    <property type="molecule type" value="Genomic_DNA"/>
</dbReference>
<keyword evidence="1" id="KW-0732">Signal</keyword>
<evidence type="ECO:0000313" key="2">
    <source>
        <dbReference type="EMBL" id="AZB02432.1"/>
    </source>
</evidence>
<evidence type="ECO:0000313" key="3">
    <source>
        <dbReference type="EMBL" id="SIS60534.1"/>
    </source>
</evidence>
<name>A0A1N7KGD7_9FLAO</name>
<dbReference type="AlphaFoldDB" id="A0A1N7KGD7"/>
<dbReference type="STRING" id="112234.SAMN05421768_11211"/>
<feature type="chain" id="PRO_5044563680" evidence="1">
    <location>
        <begin position="20"/>
        <end position="176"/>
    </location>
</feature>
<proteinExistence type="predicted"/>
<evidence type="ECO:0000256" key="1">
    <source>
        <dbReference type="SAM" id="SignalP"/>
    </source>
</evidence>